<feature type="transmembrane region" description="Helical" evidence="2">
    <location>
        <begin position="720"/>
        <end position="741"/>
    </location>
</feature>
<evidence type="ECO:0000313" key="3">
    <source>
        <dbReference type="EMBL" id="PID56656.1"/>
    </source>
</evidence>
<protein>
    <submittedName>
        <fullName evidence="3">Uncharacterized protein</fullName>
    </submittedName>
</protein>
<accession>A0A2G6E3K9</accession>
<keyword evidence="2" id="KW-0812">Transmembrane</keyword>
<name>A0A2G6E3K9_9BACT</name>
<comment type="caution">
    <text evidence="3">The sequence shown here is derived from an EMBL/GenBank/DDBJ whole genome shotgun (WGS) entry which is preliminary data.</text>
</comment>
<feature type="region of interest" description="Disordered" evidence="1">
    <location>
        <begin position="507"/>
        <end position="541"/>
    </location>
</feature>
<dbReference type="AlphaFoldDB" id="A0A2G6E3K9"/>
<proteinExistence type="predicted"/>
<evidence type="ECO:0000256" key="2">
    <source>
        <dbReference type="SAM" id="Phobius"/>
    </source>
</evidence>
<feature type="transmembrane region" description="Helical" evidence="2">
    <location>
        <begin position="684"/>
        <end position="708"/>
    </location>
</feature>
<organism evidence="3 4">
    <name type="scientific">candidate division KSB3 bacterium</name>
    <dbReference type="NCBI Taxonomy" id="2044937"/>
    <lineage>
        <taxon>Bacteria</taxon>
        <taxon>candidate division KSB3</taxon>
    </lineage>
</organism>
<keyword evidence="2" id="KW-1133">Transmembrane helix</keyword>
<dbReference type="PROSITE" id="PS51257">
    <property type="entry name" value="PROKAR_LIPOPROTEIN"/>
    <property type="match status" value="1"/>
</dbReference>
<feature type="transmembrane region" description="Helical" evidence="2">
    <location>
        <begin position="156"/>
        <end position="177"/>
    </location>
</feature>
<dbReference type="Proteomes" id="UP000229740">
    <property type="component" value="Unassembled WGS sequence"/>
</dbReference>
<evidence type="ECO:0000256" key="1">
    <source>
        <dbReference type="SAM" id="MobiDB-lite"/>
    </source>
</evidence>
<dbReference type="EMBL" id="PDPS01000032">
    <property type="protein sequence ID" value="PID56656.1"/>
    <property type="molecule type" value="Genomic_DNA"/>
</dbReference>
<gene>
    <name evidence="3" type="ORF">CSB45_10510</name>
</gene>
<keyword evidence="2" id="KW-0472">Membrane</keyword>
<reference evidence="3 4" key="1">
    <citation type="submission" date="2017-10" db="EMBL/GenBank/DDBJ databases">
        <title>Novel microbial diversity and functional potential in the marine mammal oral microbiome.</title>
        <authorList>
            <person name="Dudek N.K."/>
            <person name="Sun C.L."/>
            <person name="Burstein D."/>
            <person name="Kantor R.S."/>
            <person name="Aliaga Goltsman D.S."/>
            <person name="Bik E.M."/>
            <person name="Thomas B.C."/>
            <person name="Banfield J.F."/>
            <person name="Relman D.A."/>
        </authorList>
    </citation>
    <scope>NUCLEOTIDE SEQUENCE [LARGE SCALE GENOMIC DNA]</scope>
    <source>
        <strain evidence="3">DOLZORAL124_49_17</strain>
    </source>
</reference>
<evidence type="ECO:0000313" key="4">
    <source>
        <dbReference type="Proteomes" id="UP000229740"/>
    </source>
</evidence>
<sequence>MKNIFLISLFVCIGLSCILRSEAQDFSPSGRRLSSKLQLAVDPGEIVLTKGIEVGSEEKKIQLIVRETSGFKTAELELVARPFIEMNSGDSVDVNIIKVELSKQHVPLKAGGLQRIELIIGGFRQAGSYLGGITIHDSISGERQEIDIRVSVKDSWHLPVAVLLIAVLAASGVNSWAGKGRKKNRFDKEISDWYRHIEQEDVEFDSYLSEAEGFLEKARAYNQDFQFLQTEDALSATAQKFRLYEQRKQGSEALRMKIQDFLGTVRDLGENDQQSLKISDQLIQLLPKIQGGYEESEAIFKQVVLFFEAYRMARRDFQHAREKLTSNLDYVKKADRSKIELIFGDIERLLNTAETMTGLDEVNLLLRKVAYELSPEKINENIFRSQRYQKALDEQREQVENVTGQQARRIVDALYGQARNALEDNRYEDVDEALQKLTKSLEIVGQIKQAEKRLKGRDAKMTELRRLIRDAKTYLEGGSWDGIQRAAYDVNQVLEILDGVRKHYEEFPSVEEQSRPAGDAETSAQSQQEAEVPPTGGEEGAQLRRLSPEDLRKNLDHLLEQALQYPRLRDKMASWRTYCEKLLQFNELREMFAYLDVIREELELYTKIQTIRAQMGERTFQSVQQLLEQAEQLILLDSYEDRAAFHRAEVLAAAASALWEEKQTVGDFEQVISTIRSPRLATKLVTGGSLSAYFAAAVALGFQSLYAPSPDFGAVLFEDYFSLVLWAFGFQGVKMTAVNVYEAYFKKER</sequence>